<proteinExistence type="predicted"/>
<dbReference type="EMBL" id="JANTEZ010000004">
    <property type="protein sequence ID" value="MCS5714988.1"/>
    <property type="molecule type" value="Genomic_DNA"/>
</dbReference>
<comment type="caution">
    <text evidence="2">The sequence shown here is derived from an EMBL/GenBank/DDBJ whole genome shotgun (WGS) entry which is preliminary data.</text>
</comment>
<evidence type="ECO:0000256" key="1">
    <source>
        <dbReference type="SAM" id="MobiDB-lite"/>
    </source>
</evidence>
<dbReference type="RefSeq" id="WP_259486511.1">
    <property type="nucleotide sequence ID" value="NZ_JANTEZ010000004.1"/>
</dbReference>
<evidence type="ECO:0000313" key="2">
    <source>
        <dbReference type="EMBL" id="MCS5714988.1"/>
    </source>
</evidence>
<feature type="region of interest" description="Disordered" evidence="1">
    <location>
        <begin position="1"/>
        <end position="21"/>
    </location>
</feature>
<protein>
    <submittedName>
        <fullName evidence="2">Uncharacterized protein</fullName>
    </submittedName>
</protein>
<gene>
    <name evidence="2" type="ORF">NVV95_10540</name>
</gene>
<organism evidence="2 3">
    <name type="scientific">Herbiconiux gentiana</name>
    <dbReference type="NCBI Taxonomy" id="2970912"/>
    <lineage>
        <taxon>Bacteria</taxon>
        <taxon>Bacillati</taxon>
        <taxon>Actinomycetota</taxon>
        <taxon>Actinomycetes</taxon>
        <taxon>Micrococcales</taxon>
        <taxon>Microbacteriaceae</taxon>
        <taxon>Herbiconiux</taxon>
    </lineage>
</organism>
<accession>A0ABT2GFJ1</accession>
<reference evidence="2" key="1">
    <citation type="submission" date="2022-08" db="EMBL/GenBank/DDBJ databases">
        <authorList>
            <person name="Deng Y."/>
            <person name="Han X.-F."/>
            <person name="Zhang Y.-Q."/>
        </authorList>
    </citation>
    <scope>NUCLEOTIDE SEQUENCE</scope>
    <source>
        <strain evidence="2">CPCC 205716</strain>
    </source>
</reference>
<keyword evidence="3" id="KW-1185">Reference proteome</keyword>
<dbReference type="Proteomes" id="UP001165580">
    <property type="component" value="Unassembled WGS sequence"/>
</dbReference>
<name>A0ABT2GFJ1_9MICO</name>
<sequence>MTGADARAGASAPGETGAQTDVAPVVAAPALTVLALPGASCEGDSCSF</sequence>
<evidence type="ECO:0000313" key="3">
    <source>
        <dbReference type="Proteomes" id="UP001165580"/>
    </source>
</evidence>